<evidence type="ECO:0000313" key="2">
    <source>
        <dbReference type="Proteomes" id="UP000805193"/>
    </source>
</evidence>
<protein>
    <submittedName>
        <fullName evidence="1">Uncharacterized protein</fullName>
    </submittedName>
</protein>
<dbReference type="EMBL" id="JABSTQ010010511">
    <property type="protein sequence ID" value="KAG0420413.1"/>
    <property type="molecule type" value="Genomic_DNA"/>
</dbReference>
<proteinExistence type="predicted"/>
<accession>A0AC60PIB4</accession>
<evidence type="ECO:0000313" key="1">
    <source>
        <dbReference type="EMBL" id="KAG0420413.1"/>
    </source>
</evidence>
<comment type="caution">
    <text evidence="1">The sequence shown here is derived from an EMBL/GenBank/DDBJ whole genome shotgun (WGS) entry which is preliminary data.</text>
</comment>
<gene>
    <name evidence="1" type="ORF">HPB47_003516</name>
</gene>
<keyword evidence="2" id="KW-1185">Reference proteome</keyword>
<dbReference type="Proteomes" id="UP000805193">
    <property type="component" value="Unassembled WGS sequence"/>
</dbReference>
<sequence length="123" mass="13433">MEVAHLQGKVDQLEERQGPEVPATYASVLAAAGALARSSASNREGLDRLKSAIESDEAVRDILTPKFPVRFRPQYRVTGVDTSVTRETAFLKLKEQNSLEITKGAAHRQPDADFHMRGGCGIV</sequence>
<name>A0AC60PIB4_IXOPE</name>
<reference evidence="1 2" key="1">
    <citation type="journal article" date="2020" name="Cell">
        <title>Large-Scale Comparative Analyses of Tick Genomes Elucidate Their Genetic Diversity and Vector Capacities.</title>
        <authorList>
            <consortium name="Tick Genome and Microbiome Consortium (TIGMIC)"/>
            <person name="Jia N."/>
            <person name="Wang J."/>
            <person name="Shi W."/>
            <person name="Du L."/>
            <person name="Sun Y."/>
            <person name="Zhan W."/>
            <person name="Jiang J.F."/>
            <person name="Wang Q."/>
            <person name="Zhang B."/>
            <person name="Ji P."/>
            <person name="Bell-Sakyi L."/>
            <person name="Cui X.M."/>
            <person name="Yuan T.T."/>
            <person name="Jiang B.G."/>
            <person name="Yang W.F."/>
            <person name="Lam T.T."/>
            <person name="Chang Q.C."/>
            <person name="Ding S.J."/>
            <person name="Wang X.J."/>
            <person name="Zhu J.G."/>
            <person name="Ruan X.D."/>
            <person name="Zhao L."/>
            <person name="Wei J.T."/>
            <person name="Ye R.Z."/>
            <person name="Que T.C."/>
            <person name="Du C.H."/>
            <person name="Zhou Y.H."/>
            <person name="Cheng J.X."/>
            <person name="Dai P.F."/>
            <person name="Guo W.B."/>
            <person name="Han X.H."/>
            <person name="Huang E.J."/>
            <person name="Li L.F."/>
            <person name="Wei W."/>
            <person name="Gao Y.C."/>
            <person name="Liu J.Z."/>
            <person name="Shao H.Z."/>
            <person name="Wang X."/>
            <person name="Wang C.C."/>
            <person name="Yang T.C."/>
            <person name="Huo Q.B."/>
            <person name="Li W."/>
            <person name="Chen H.Y."/>
            <person name="Chen S.E."/>
            <person name="Zhou L.G."/>
            <person name="Ni X.B."/>
            <person name="Tian J.H."/>
            <person name="Sheng Y."/>
            <person name="Liu T."/>
            <person name="Pan Y.S."/>
            <person name="Xia L.Y."/>
            <person name="Li J."/>
            <person name="Zhao F."/>
            <person name="Cao W.C."/>
        </authorList>
    </citation>
    <scope>NUCLEOTIDE SEQUENCE [LARGE SCALE GENOMIC DNA]</scope>
    <source>
        <strain evidence="1">Iper-2018</strain>
    </source>
</reference>
<organism evidence="1 2">
    <name type="scientific">Ixodes persulcatus</name>
    <name type="common">Taiga tick</name>
    <dbReference type="NCBI Taxonomy" id="34615"/>
    <lineage>
        <taxon>Eukaryota</taxon>
        <taxon>Metazoa</taxon>
        <taxon>Ecdysozoa</taxon>
        <taxon>Arthropoda</taxon>
        <taxon>Chelicerata</taxon>
        <taxon>Arachnida</taxon>
        <taxon>Acari</taxon>
        <taxon>Parasitiformes</taxon>
        <taxon>Ixodida</taxon>
        <taxon>Ixodoidea</taxon>
        <taxon>Ixodidae</taxon>
        <taxon>Ixodinae</taxon>
        <taxon>Ixodes</taxon>
    </lineage>
</organism>